<sequence>MADTKQSNFETAQDFNLDIEKVYKDYISAIDKVRSCNVTTKIQKNDLDRIVNNSFTISDASSSLKKMCDLNTSPQESRCHAFFRIIGFPVADSDYEKIYNPGLDNIVDPDRKIDGIFKLNILKNQESAFRKLSIERETYVSKTLNIFSAQTSIDAATLALSSGRNIRKFIAPLNEVAFNDTDITNSQYKMDFNSFVEDIPTKLTEYQDIAGNKSAKLSSFKFEHIIKPFLVDPIIDLTVNDSSKLIAVPFVQSKSNLQIKNNEFVSRPIIEQIIRDRFAIVSSTDSGTANETLNNYITNVSNITDPNIINNFNKLIKQDNTSQYIKFINIIFNMIDKLIAAQDIIKTAQQNYYYIPIPSTSGPELGSSVQGILFSDKINTQFIPSKDFSIIMSSIKRQINQFDSSTASVNATPDVGGFALPNALGLPSLGTSNTPDSLGSNNTENLQSLLSKRESILKQANAALRTVEIIMGEFSGLGLCDIIAIIGGLYLMPRDSLFGFLDDDAIIRAGASGIPAHYVSLSEASDDLISSVKDFYNLMDKIYEDKMSSIFK</sequence>
<organism evidence="1">
    <name type="scientific">uncultured Caudovirales phage</name>
    <dbReference type="NCBI Taxonomy" id="2100421"/>
    <lineage>
        <taxon>Viruses</taxon>
        <taxon>Duplodnaviria</taxon>
        <taxon>Heunggongvirae</taxon>
        <taxon>Uroviricota</taxon>
        <taxon>Caudoviricetes</taxon>
        <taxon>Peduoviridae</taxon>
        <taxon>Maltschvirus</taxon>
        <taxon>Maltschvirus maltsch</taxon>
    </lineage>
</organism>
<proteinExistence type="predicted"/>
<reference evidence="1" key="1">
    <citation type="submission" date="2020-05" db="EMBL/GenBank/DDBJ databases">
        <authorList>
            <person name="Chiriac C."/>
            <person name="Salcher M."/>
            <person name="Ghai R."/>
            <person name="Kavagutti S V."/>
        </authorList>
    </citation>
    <scope>NUCLEOTIDE SEQUENCE</scope>
</reference>
<dbReference type="EMBL" id="LR797252">
    <property type="protein sequence ID" value="CAB4196503.1"/>
    <property type="molecule type" value="Genomic_DNA"/>
</dbReference>
<evidence type="ECO:0000313" key="1">
    <source>
        <dbReference type="EMBL" id="CAB4196503.1"/>
    </source>
</evidence>
<name>A0A6J5RGP5_9CAUD</name>
<accession>A0A6J5RGP5</accession>
<gene>
    <name evidence="1" type="ORF">UFOVP1290_23</name>
</gene>
<protein>
    <submittedName>
        <fullName evidence="1">Uncharacterized protein</fullName>
    </submittedName>
</protein>